<accession>A0A5B0Q5W2</accession>
<keyword evidence="2" id="KW-0812">Transmembrane</keyword>
<feature type="compositionally biased region" description="Low complexity" evidence="1">
    <location>
        <begin position="112"/>
        <end position="134"/>
    </location>
</feature>
<keyword evidence="2" id="KW-1133">Transmembrane helix</keyword>
<organism evidence="3 4">
    <name type="scientific">Puccinia graminis f. sp. tritici</name>
    <dbReference type="NCBI Taxonomy" id="56615"/>
    <lineage>
        <taxon>Eukaryota</taxon>
        <taxon>Fungi</taxon>
        <taxon>Dikarya</taxon>
        <taxon>Basidiomycota</taxon>
        <taxon>Pucciniomycotina</taxon>
        <taxon>Pucciniomycetes</taxon>
        <taxon>Pucciniales</taxon>
        <taxon>Pucciniaceae</taxon>
        <taxon>Puccinia</taxon>
    </lineage>
</organism>
<comment type="caution">
    <text evidence="3">The sequence shown here is derived from an EMBL/GenBank/DDBJ whole genome shotgun (WGS) entry which is preliminary data.</text>
</comment>
<reference evidence="3 4" key="1">
    <citation type="submission" date="2019-05" db="EMBL/GenBank/DDBJ databases">
        <title>Emergence of the Ug99 lineage of the wheat stem rust pathogen through somatic hybridization.</title>
        <authorList>
            <person name="Li F."/>
            <person name="Upadhyaya N.M."/>
            <person name="Sperschneider J."/>
            <person name="Matny O."/>
            <person name="Nguyen-Phuc H."/>
            <person name="Mago R."/>
            <person name="Raley C."/>
            <person name="Miller M.E."/>
            <person name="Silverstein K.A.T."/>
            <person name="Henningsen E."/>
            <person name="Hirsch C.D."/>
            <person name="Visser B."/>
            <person name="Pretorius Z.A."/>
            <person name="Steffenson B.J."/>
            <person name="Schwessinger B."/>
            <person name="Dodds P.N."/>
            <person name="Figueroa M."/>
        </authorList>
    </citation>
    <scope>NUCLEOTIDE SEQUENCE [LARGE SCALE GENOMIC DNA]</scope>
    <source>
        <strain evidence="3">21-0</strain>
    </source>
</reference>
<gene>
    <name evidence="3" type="ORF">PGT21_008985</name>
</gene>
<feature type="region of interest" description="Disordered" evidence="1">
    <location>
        <begin position="91"/>
        <end position="154"/>
    </location>
</feature>
<dbReference type="Proteomes" id="UP000324748">
    <property type="component" value="Unassembled WGS sequence"/>
</dbReference>
<evidence type="ECO:0000256" key="1">
    <source>
        <dbReference type="SAM" id="MobiDB-lite"/>
    </source>
</evidence>
<evidence type="ECO:0000256" key="2">
    <source>
        <dbReference type="SAM" id="Phobius"/>
    </source>
</evidence>
<proteinExistence type="predicted"/>
<evidence type="ECO:0000313" key="4">
    <source>
        <dbReference type="Proteomes" id="UP000324748"/>
    </source>
</evidence>
<sequence length="154" mass="16541">MFFGGGGFDHPGMQFGGSPTVFQFGGGGWTNFQRAASTVASLLPIILFFIVSLIQSFPSLFSSRELVDAFRQHDKLERLAWAKRELLEAKKRSRTKVRGSLRPTNLLQTGDSPVAGGSYSSSSHSHSPSLNLSAAPEPCPVSHPPRDPSPPSTG</sequence>
<feature type="transmembrane region" description="Helical" evidence="2">
    <location>
        <begin position="35"/>
        <end position="54"/>
    </location>
</feature>
<dbReference type="EMBL" id="VSWC01000028">
    <property type="protein sequence ID" value="KAA1108344.1"/>
    <property type="molecule type" value="Genomic_DNA"/>
</dbReference>
<keyword evidence="2" id="KW-0472">Membrane</keyword>
<feature type="compositionally biased region" description="Pro residues" evidence="1">
    <location>
        <begin position="137"/>
        <end position="154"/>
    </location>
</feature>
<feature type="compositionally biased region" description="Polar residues" evidence="1">
    <location>
        <begin position="102"/>
        <end position="111"/>
    </location>
</feature>
<dbReference type="AlphaFoldDB" id="A0A5B0Q5W2"/>
<name>A0A5B0Q5W2_PUCGR</name>
<evidence type="ECO:0000313" key="3">
    <source>
        <dbReference type="EMBL" id="KAA1108344.1"/>
    </source>
</evidence>
<protein>
    <submittedName>
        <fullName evidence="3">Uncharacterized protein</fullName>
    </submittedName>
</protein>
<keyword evidence="4" id="KW-1185">Reference proteome</keyword>